<dbReference type="Gene3D" id="1.10.260.40">
    <property type="entry name" value="lambda repressor-like DNA-binding domains"/>
    <property type="match status" value="1"/>
</dbReference>
<evidence type="ECO:0000313" key="2">
    <source>
        <dbReference type="EMBL" id="SFP04805.1"/>
    </source>
</evidence>
<name>A0A662ZEK0_9GAMM</name>
<evidence type="ECO:0000259" key="1">
    <source>
        <dbReference type="PROSITE" id="PS50943"/>
    </source>
</evidence>
<reference evidence="2 3" key="1">
    <citation type="submission" date="2016-10" db="EMBL/GenBank/DDBJ databases">
        <authorList>
            <person name="Varghese N."/>
            <person name="Submissions S."/>
        </authorList>
    </citation>
    <scope>NUCLEOTIDE SEQUENCE [LARGE SCALE GENOMIC DNA]</scope>
    <source>
        <strain evidence="2 3">DSM 1361</strain>
    </source>
</reference>
<accession>A0A662ZEK0</accession>
<dbReference type="Pfam" id="PF01381">
    <property type="entry name" value="HTH_3"/>
    <property type="match status" value="1"/>
</dbReference>
<dbReference type="EMBL" id="FOXF01000003">
    <property type="protein sequence ID" value="SFP04805.1"/>
    <property type="molecule type" value="Genomic_DNA"/>
</dbReference>
<dbReference type="Proteomes" id="UP000243745">
    <property type="component" value="Unassembled WGS sequence"/>
</dbReference>
<proteinExistence type="predicted"/>
<dbReference type="InterPro" id="IPR001387">
    <property type="entry name" value="Cro/C1-type_HTH"/>
</dbReference>
<dbReference type="SUPFAM" id="SSF47413">
    <property type="entry name" value="lambda repressor-like DNA-binding domains"/>
    <property type="match status" value="1"/>
</dbReference>
<organism evidence="2 3">
    <name type="scientific">Ruminobacter amylophilus</name>
    <dbReference type="NCBI Taxonomy" id="867"/>
    <lineage>
        <taxon>Bacteria</taxon>
        <taxon>Pseudomonadati</taxon>
        <taxon>Pseudomonadota</taxon>
        <taxon>Gammaproteobacteria</taxon>
        <taxon>Aeromonadales</taxon>
        <taxon>Succinivibrionaceae</taxon>
        <taxon>Ruminobacter</taxon>
    </lineage>
</organism>
<dbReference type="InterPro" id="IPR010982">
    <property type="entry name" value="Lambda_DNA-bd_dom_sf"/>
</dbReference>
<dbReference type="SMART" id="SM00530">
    <property type="entry name" value="HTH_XRE"/>
    <property type="match status" value="1"/>
</dbReference>
<gene>
    <name evidence="2" type="ORF">SAMN02910344_00305</name>
</gene>
<dbReference type="GO" id="GO:0003677">
    <property type="term" value="F:DNA binding"/>
    <property type="evidence" value="ECO:0007669"/>
    <property type="project" value="InterPro"/>
</dbReference>
<feature type="domain" description="HTH cro/C1-type" evidence="1">
    <location>
        <begin position="50"/>
        <end position="96"/>
    </location>
</feature>
<dbReference type="AlphaFoldDB" id="A0A662ZEK0"/>
<sequence length="260" mass="29387">MSKSQIYSDYSSFKNSDTLVINKKYTEDEISLLLAAPIPKKLEILNKICNVTAKEVSRAIGISLGHYYRLTGGKSPISPAIARKLANLFNLKIEFFGGVGGEESGERSLSQNELFDRRAFLLFNSRNNDSRNNYMKYVLDILKESFDLQDEVFPQNYSMIASDANLAKLSIYPDDLIELMYLNDDNRFDLKDITGKIVKTRTGDFGILEQKNSCFLIKPLNDRYAAVSVNKTEDVEAVVVSVKHVTVSTNDLLHLLFDKN</sequence>
<dbReference type="RefSeq" id="WP_093140276.1">
    <property type="nucleotide sequence ID" value="NZ_FOXF01000003.1"/>
</dbReference>
<dbReference type="CDD" id="cd00093">
    <property type="entry name" value="HTH_XRE"/>
    <property type="match status" value="1"/>
</dbReference>
<protein>
    <submittedName>
        <fullName evidence="2">Helix-turn-helix</fullName>
    </submittedName>
</protein>
<keyword evidence="3" id="KW-1185">Reference proteome</keyword>
<dbReference type="PROSITE" id="PS50943">
    <property type="entry name" value="HTH_CROC1"/>
    <property type="match status" value="1"/>
</dbReference>
<evidence type="ECO:0000313" key="3">
    <source>
        <dbReference type="Proteomes" id="UP000243745"/>
    </source>
</evidence>